<dbReference type="PROSITE" id="PS50268">
    <property type="entry name" value="CADHERIN_2"/>
    <property type="match status" value="8"/>
</dbReference>
<feature type="domain" description="Cadherin" evidence="28">
    <location>
        <begin position="231"/>
        <end position="338"/>
    </location>
</feature>
<feature type="domain" description="Cadherin" evidence="28">
    <location>
        <begin position="753"/>
        <end position="855"/>
    </location>
</feature>
<dbReference type="PROSITE" id="PS50227">
    <property type="entry name" value="G_PROTEIN_RECEP_F2_3"/>
    <property type="match status" value="1"/>
</dbReference>
<dbReference type="PROSITE" id="PS50027">
    <property type="entry name" value="EGF_LAM_2"/>
    <property type="match status" value="1"/>
</dbReference>
<name>A0A7D9HXS1_PARCT</name>
<dbReference type="InterPro" id="IPR001791">
    <property type="entry name" value="Laminin_G"/>
</dbReference>
<dbReference type="GO" id="GO:0007156">
    <property type="term" value="P:homophilic cell adhesion via plasma membrane adhesion molecules"/>
    <property type="evidence" value="ECO:0007669"/>
    <property type="project" value="InterPro"/>
</dbReference>
<evidence type="ECO:0000256" key="1">
    <source>
        <dbReference type="ARBA" id="ARBA00004167"/>
    </source>
</evidence>
<dbReference type="Gene3D" id="2.10.25.10">
    <property type="entry name" value="Laminin"/>
    <property type="match status" value="5"/>
</dbReference>
<dbReference type="GO" id="GO:0004930">
    <property type="term" value="F:G protein-coupled receptor activity"/>
    <property type="evidence" value="ECO:0007669"/>
    <property type="project" value="UniProtKB-KW"/>
</dbReference>
<dbReference type="Pfam" id="PF00028">
    <property type="entry name" value="Cadherin"/>
    <property type="match status" value="7"/>
</dbReference>
<evidence type="ECO:0000256" key="6">
    <source>
        <dbReference type="ARBA" id="ARBA00022692"/>
    </source>
</evidence>
<evidence type="ECO:0000313" key="29">
    <source>
        <dbReference type="EMBL" id="CAB3993408.1"/>
    </source>
</evidence>
<evidence type="ECO:0000256" key="11">
    <source>
        <dbReference type="ARBA" id="ARBA00022989"/>
    </source>
</evidence>
<evidence type="ECO:0000256" key="12">
    <source>
        <dbReference type="ARBA" id="ARBA00023040"/>
    </source>
</evidence>
<evidence type="ECO:0000313" key="30">
    <source>
        <dbReference type="Proteomes" id="UP001152795"/>
    </source>
</evidence>
<dbReference type="PROSITE" id="PS50221">
    <property type="entry name" value="GAIN_B"/>
    <property type="match status" value="1"/>
</dbReference>
<dbReference type="InterPro" id="IPR002126">
    <property type="entry name" value="Cadherin-like_dom"/>
</dbReference>
<dbReference type="InterPro" id="IPR056286">
    <property type="entry name" value="Cadherin_CELSR1-3_9th"/>
</dbReference>
<evidence type="ECO:0000256" key="8">
    <source>
        <dbReference type="ARBA" id="ARBA00022737"/>
    </source>
</evidence>
<feature type="domain" description="Cadherin" evidence="28">
    <location>
        <begin position="856"/>
        <end position="961"/>
    </location>
</feature>
<dbReference type="Pfam" id="PF02210">
    <property type="entry name" value="Laminin_G_2"/>
    <property type="match status" value="2"/>
</dbReference>
<keyword evidence="7" id="KW-0732">Signal</keyword>
<keyword evidence="30" id="KW-1185">Reference proteome</keyword>
<evidence type="ECO:0000256" key="19">
    <source>
        <dbReference type="PROSITE-ProRule" id="PRU00043"/>
    </source>
</evidence>
<feature type="disulfide bond" evidence="20">
    <location>
        <begin position="1864"/>
        <end position="1881"/>
    </location>
</feature>
<feature type="disulfide bond" evidence="20">
    <location>
        <begin position="1372"/>
        <end position="1381"/>
    </location>
</feature>
<dbReference type="InterPro" id="IPR000742">
    <property type="entry name" value="EGF"/>
</dbReference>
<reference evidence="29" key="1">
    <citation type="submission" date="2020-04" db="EMBL/GenBank/DDBJ databases">
        <authorList>
            <person name="Alioto T."/>
            <person name="Alioto T."/>
            <person name="Gomez Garrido J."/>
        </authorList>
    </citation>
    <scope>NUCLEOTIDE SEQUENCE</scope>
    <source>
        <strain evidence="29">A484AB</strain>
    </source>
</reference>
<dbReference type="SMART" id="SM00008">
    <property type="entry name" value="HormR"/>
    <property type="match status" value="1"/>
</dbReference>
<dbReference type="SMART" id="SM00180">
    <property type="entry name" value="EGF_Lam"/>
    <property type="match status" value="1"/>
</dbReference>
<feature type="domain" description="EGF-like" evidence="23">
    <location>
        <begin position="1856"/>
        <end position="1893"/>
    </location>
</feature>
<gene>
    <name evidence="29" type="ORF">PACLA_8A065328</name>
</gene>
<keyword evidence="3" id="KW-0217">Developmental protein</keyword>
<keyword evidence="13" id="KW-0472">Membrane</keyword>
<evidence type="ECO:0000256" key="16">
    <source>
        <dbReference type="ARBA" id="ARBA00023180"/>
    </source>
</evidence>
<dbReference type="FunFam" id="2.60.40.60:FF:000020">
    <property type="entry name" value="Dachsous cadherin-related 1b"/>
    <property type="match status" value="3"/>
</dbReference>
<dbReference type="Pfam" id="PF00053">
    <property type="entry name" value="EGF_laminin"/>
    <property type="match status" value="2"/>
</dbReference>
<feature type="domain" description="Laminin EGF-like" evidence="24">
    <location>
        <begin position="1958"/>
        <end position="2007"/>
    </location>
</feature>
<keyword evidence="9 19" id="KW-0106">Calcium</keyword>
<evidence type="ECO:0000256" key="10">
    <source>
        <dbReference type="ARBA" id="ARBA00022889"/>
    </source>
</evidence>
<dbReference type="CDD" id="cd11304">
    <property type="entry name" value="Cadherin_repeat"/>
    <property type="match status" value="7"/>
</dbReference>
<evidence type="ECO:0000256" key="14">
    <source>
        <dbReference type="ARBA" id="ARBA00023157"/>
    </source>
</evidence>
<dbReference type="GO" id="GO:0031175">
    <property type="term" value="P:neuron projection development"/>
    <property type="evidence" value="ECO:0007669"/>
    <property type="project" value="TreeGrafter"/>
</dbReference>
<dbReference type="SMART" id="SM00303">
    <property type="entry name" value="GPS"/>
    <property type="match status" value="1"/>
</dbReference>
<feature type="domain" description="G-protein coupled receptors family 2 profile 2" evidence="27">
    <location>
        <begin position="2392"/>
        <end position="2592"/>
    </location>
</feature>
<evidence type="ECO:0000256" key="20">
    <source>
        <dbReference type="PROSITE-ProRule" id="PRU00076"/>
    </source>
</evidence>
<keyword evidence="11" id="KW-1133">Transmembrane helix</keyword>
<comment type="subcellular location">
    <subcellularLocation>
        <location evidence="2">Cell membrane</location>
        <topology evidence="2">Multi-pass membrane protein</topology>
    </subcellularLocation>
    <subcellularLocation>
        <location evidence="1">Membrane</location>
        <topology evidence="1">Single-pass membrane protein</topology>
    </subcellularLocation>
</comment>
<keyword evidence="8" id="KW-0677">Repeat</keyword>
<feature type="domain" description="G-protein coupled receptors family 2 profile 1" evidence="26">
    <location>
        <begin position="1990"/>
        <end position="2065"/>
    </location>
</feature>
<dbReference type="FunFam" id="2.60.40.60:FF:000024">
    <property type="entry name" value="FAT atypical cadherin 3"/>
    <property type="match status" value="1"/>
</dbReference>
<evidence type="ECO:0000256" key="17">
    <source>
        <dbReference type="ARBA" id="ARBA00023224"/>
    </source>
</evidence>
<dbReference type="PROSITE" id="PS00010">
    <property type="entry name" value="ASX_HYDROXYL"/>
    <property type="match status" value="1"/>
</dbReference>
<dbReference type="InterPro" id="IPR017981">
    <property type="entry name" value="GPCR_2-like_7TM"/>
</dbReference>
<dbReference type="SMART" id="SM00181">
    <property type="entry name" value="EGF"/>
    <property type="match status" value="6"/>
</dbReference>
<dbReference type="CDD" id="cd00054">
    <property type="entry name" value="EGF_CA"/>
    <property type="match status" value="4"/>
</dbReference>
<dbReference type="Pfam" id="PF00002">
    <property type="entry name" value="7tm_2"/>
    <property type="match status" value="1"/>
</dbReference>
<keyword evidence="15 29" id="KW-0675">Receptor</keyword>
<keyword evidence="6" id="KW-0812">Transmembrane</keyword>
<keyword evidence="4" id="KW-1003">Cell membrane</keyword>
<dbReference type="InterPro" id="IPR046338">
    <property type="entry name" value="GAIN_dom_sf"/>
</dbReference>
<dbReference type="GO" id="GO:0008013">
    <property type="term" value="F:beta-catenin binding"/>
    <property type="evidence" value="ECO:0007669"/>
    <property type="project" value="TreeGrafter"/>
</dbReference>
<keyword evidence="10" id="KW-0130">Cell adhesion</keyword>
<dbReference type="PROSITE" id="PS50261">
    <property type="entry name" value="G_PROTEIN_RECEP_F2_4"/>
    <property type="match status" value="1"/>
</dbReference>
<dbReference type="PROSITE" id="PS00232">
    <property type="entry name" value="CADHERIN_1"/>
    <property type="match status" value="3"/>
</dbReference>
<dbReference type="GO" id="GO:0007166">
    <property type="term" value="P:cell surface receptor signaling pathway"/>
    <property type="evidence" value="ECO:0007669"/>
    <property type="project" value="InterPro"/>
</dbReference>
<dbReference type="InterPro" id="IPR036445">
    <property type="entry name" value="GPCR_2_extracell_dom_sf"/>
</dbReference>
<sequence>MAHCLWLLLLTLSNVLLTQKPVNGKRIRICPSTRTGTQLLSLTDAERTNYTFIFSRNAGILQEFLVINQVTGIVTLHREIKCDIFREKIFVVTVRSTSVGLPRVHFWAPIIVTLHNRHACLVVRKTKLNSNNTRHERISAYEKHDLSPFNKSSGVFTNRSRLNDRLGYKNDISNHLYKFNIRTKSGGIHLRNRLKRDVYKVGINRYQNRQVETGYFIRVKRNTRNNAPKFANPSENVAIREDVNISTLVYTASALDTDSYLAGTLVYGMKPMGNIRSQDFFQIDPSTGKIRTKALLDRETMAQHQFQVTATDKGTPPLKGSMVLTIKVSDVNDHAPVFDKKVYQENISESEDSGSTVLAVRAYDYDEGRNKDIKYSIVNHSGKTRVFIIGEKSGIIRVDDDLDREKVPSYHLVVKAEDQGKPALSSTADVFIDLIDENDCIPEFNQSMYDFFVAENSLRGTVVGRTNATDCDIGLNKKIRYSITSGNEDQAFQIVMNSGVIRVQGSLDFEQNSLYTLQVTAEDSGEVPEYKEVWVQIEVTDVNDSPPEFVKNKYRFSVAENVGTDIVVGTVLATDRDSDDNAKIEYFLRNKNVPFRIGLSSGKLKTTGKLDRETVPTYQLEVIAQDKGKPPLKNSVTVYIDVDDINDSPPSFEKTMYNATIDEKYRSRRPFLNVVANDKDTIGQIQYSIKDEPYNCFAINSFGGVTKLRSCKLDYKKKKVYYFKVEASDGLHSSSVQVVVHIQDSNDNAPQFTKSRYIGQIYENDTAGTTVTKVTATDDDFGKNAEITYSIVGGSTVFKINSTTGVITNLVKLDRELTPKYKLKVLATDNGKQRKSGRTRVDIRVKDINDNVPRFEKSLYRVELDENVRVGKLVIPLEATDEDEGLNKQISYSLEKKGNINTAFKINQDLGDITVNQELDREKTPEYLLTVVATDHGNPTQHSTTQVKVTLKDILDSPPKFEKSRYIIKIPENFALKKELIRVKATTRDIVKHASIQYDITGGNYDNMFTIFGTTGSIELVKSLDFESKTSYLLTVQAMYVSYLASAEVQINVVDINDMKPRLAQNFEILINMGEGRFPADINFRIPAYDPDKSSKLTYTITLKNERAKNAVTVDKTTGVLSIKESALANTNRIPFTVQVSDGAHTITRIGSINLNVITEPLLRASVPVYLNNATASKFFAVLRKFKLRLGSILGVKDSNVIVFYVVNTTRTYTKFVEGVGYVSIPDNYLTVWLAVRNGDGFVEGKLVLEKLFFNVNQLEVETRMVVLPSDKEIKKGKDSNHYLLVREACKTSENSYLTCMINKTFVNSPGQLLVTPSAVFYGVKIREVLRPVCSAGFYGTSCNLRLDACYSSPCLNHAKCINYEGGYHCACAENYVGKNCEIDVRKSRCSKIPDNICQNSGVCQDNPKQGFRCQCQNENYEGQLCRVTTRSFENGSFAAFPGLNQRWHIDISLEFATIEPNGVLVYIGRFGHENDSMALELRDGELYYVFSAGDDVQTVSVGPSKDESIVNGEWQTVQISFQQQTGALVLGKNCKSAVAVKFGNQIGSFSCAAAKKLNGKLRSMDLTSPLVLGGVSFTPSNFPIQGHSFNGCIRNVKLNHAPLDLGSPIFNRNTGIGCSRKRDFCTTASCSKNGKCKSSWDRATCSCEEEYDGKRCETKTTSRDFTSKSYLVNKLQNTVVKLPWMTSVVFRTVDGTGTLMQLVFGNGTSLLELKDANLHYTHNTLHLKSNNIILDDGQWHHVDITWSMTSANMIIDHVHKIKLSTGEMVAGESLTQVTLGDTAKSGKGFKGCIKGVMIAGSQLNFVSASAHMVTSGCSSNTTCQANTCPRESYCKQEWRKTSCVCRNGYVGEKCRDVCSLHPCQNGATCQRTNDDVGFKCICPDKYLGQFCETRSQLPCRDEFFSASDGGTCGPCNCDLRLEYNPVCNKTTGECYCKERYFRAILSRGELDEVCEECQCDSLGSVNQMCQPIGGQCPCLPGVIGRVCDMCQAKQGEITQNRKGCKIINTSCPRAKAERIDWPRENFGVVAVHNCPYGAEGSARRLCAFGKGWQEPDLSNCTSRGFVDIVKLLKLYGNLTTQTAIIISHKVWNMFSWKEFYQKDVALVYEVILALLDFESNQVEDKLASSQDKKFLDIILKAVSIFVDPKYTEGWSLIEETPPATVSLMRQLEHFGISLASNMVYIKRKEYRGKQSTSSLPSYNKVENNLLMQLEPVNPNQFSGLTFPLKEHESSLLSSEQWRNTSNRVEIPPSLFRNQGAPKDESAIAFIALKYLGDLLPYSFDTKASFSDLSLDVNSDVIIVGIKGMESIYLQEPITIEFEIHEVNRSQYDCVFWNYSVPGRHGGGWSRNGCTKAPSNFTHTVCKCHHLTSFAVVSDLKIEIPVLSPYTIQIVTYVGVAISLVILLAAVITFTCLRGLSSNTNNIHRNMVLAIVIAEVVYVFGINRTSNKLICRFVAIVLHYFFDAVFAWMFVEVVHMYRRLTEKRDIDSGQMTFYYFLGWGCPAIVVGLSTGMAVEGYGNDKFCWMTTSGTLIWTFTLPIAAVMFANLVVFLMALRLSVQKARRKRKHQAYHPKNAPVTSVHKNALKIK</sequence>
<dbReference type="Pfam" id="PF23592">
    <property type="entry name" value="Cadherin_CELSR2_9th"/>
    <property type="match status" value="1"/>
</dbReference>
<feature type="domain" description="Cadherin" evidence="28">
    <location>
        <begin position="339"/>
        <end position="444"/>
    </location>
</feature>
<feature type="domain" description="GAIN-B" evidence="25">
    <location>
        <begin position="2196"/>
        <end position="2384"/>
    </location>
</feature>
<feature type="disulfide bond" evidence="21">
    <location>
        <begin position="1979"/>
        <end position="1988"/>
    </location>
</feature>
<dbReference type="InterPro" id="IPR000832">
    <property type="entry name" value="GPCR_2_secretin-like"/>
</dbReference>
<dbReference type="PRINTS" id="PR00249">
    <property type="entry name" value="GPCRSECRETIN"/>
</dbReference>
<dbReference type="GO" id="GO:0016477">
    <property type="term" value="P:cell migration"/>
    <property type="evidence" value="ECO:0007669"/>
    <property type="project" value="TreeGrafter"/>
</dbReference>
<dbReference type="PANTHER" id="PTHR24027">
    <property type="entry name" value="CADHERIN-23"/>
    <property type="match status" value="1"/>
</dbReference>
<dbReference type="PROSITE" id="PS50026">
    <property type="entry name" value="EGF_3"/>
    <property type="match status" value="4"/>
</dbReference>
<evidence type="ECO:0000256" key="7">
    <source>
        <dbReference type="ARBA" id="ARBA00022729"/>
    </source>
</evidence>
<dbReference type="CDD" id="cd00110">
    <property type="entry name" value="LamG"/>
    <property type="match status" value="2"/>
</dbReference>
<dbReference type="Proteomes" id="UP001152795">
    <property type="component" value="Unassembled WGS sequence"/>
</dbReference>
<dbReference type="PRINTS" id="PR00205">
    <property type="entry name" value="CADHERIN"/>
</dbReference>
<feature type="domain" description="Cadherin" evidence="28">
    <location>
        <begin position="653"/>
        <end position="752"/>
    </location>
</feature>
<dbReference type="SMART" id="SM00179">
    <property type="entry name" value="EGF_CA"/>
    <property type="match status" value="3"/>
</dbReference>
<dbReference type="PROSITE" id="PS50025">
    <property type="entry name" value="LAM_G_DOMAIN"/>
    <property type="match status" value="2"/>
</dbReference>
<dbReference type="InterPro" id="IPR020894">
    <property type="entry name" value="Cadherin_CS"/>
</dbReference>
<dbReference type="Pfam" id="PF16489">
    <property type="entry name" value="GAIN"/>
    <property type="match status" value="1"/>
</dbReference>
<feature type="disulfide bond" evidence="21">
    <location>
        <begin position="1960"/>
        <end position="1977"/>
    </location>
</feature>
<dbReference type="Gene3D" id="1.20.1070.10">
    <property type="entry name" value="Rhodopsin 7-helix transmembrane proteins"/>
    <property type="match status" value="1"/>
</dbReference>
<dbReference type="InterPro" id="IPR015919">
    <property type="entry name" value="Cadherin-like_sf"/>
</dbReference>
<dbReference type="SMART" id="SM00282">
    <property type="entry name" value="LamG"/>
    <property type="match status" value="2"/>
</dbReference>
<dbReference type="Pfam" id="PF01825">
    <property type="entry name" value="GPS"/>
    <property type="match status" value="1"/>
</dbReference>
<dbReference type="EMBL" id="CACRXK020002257">
    <property type="protein sequence ID" value="CAB3993408.1"/>
    <property type="molecule type" value="Genomic_DNA"/>
</dbReference>
<evidence type="ECO:0000256" key="4">
    <source>
        <dbReference type="ARBA" id="ARBA00022475"/>
    </source>
</evidence>
<comment type="caution">
    <text evidence="29">The sequence shown here is derived from an EMBL/GenBank/DDBJ whole genome shotgun (WGS) entry which is preliminary data.</text>
</comment>
<dbReference type="InterPro" id="IPR001879">
    <property type="entry name" value="GPCR_2_extracellular_dom"/>
</dbReference>
<keyword evidence="12" id="KW-0297">G-protein coupled receptor</keyword>
<feature type="domain" description="EGF-like" evidence="23">
    <location>
        <begin position="1386"/>
        <end position="1427"/>
    </location>
</feature>
<dbReference type="SUPFAM" id="SSF57196">
    <property type="entry name" value="EGF/Laminin"/>
    <property type="match status" value="3"/>
</dbReference>
<feature type="domain" description="Cadherin" evidence="28">
    <location>
        <begin position="962"/>
        <end position="1063"/>
    </location>
</feature>
<dbReference type="InterPro" id="IPR002049">
    <property type="entry name" value="LE_dom"/>
</dbReference>
<dbReference type="SMART" id="SM00112">
    <property type="entry name" value="CA"/>
    <property type="match status" value="8"/>
</dbReference>
<dbReference type="Gene3D" id="4.10.1240.10">
    <property type="entry name" value="GPCR, family 2, extracellular hormone receptor domain"/>
    <property type="match status" value="1"/>
</dbReference>
<evidence type="ECO:0000259" key="28">
    <source>
        <dbReference type="PROSITE" id="PS50268"/>
    </source>
</evidence>
<dbReference type="GO" id="GO:0005509">
    <property type="term" value="F:calcium ion binding"/>
    <property type="evidence" value="ECO:0007669"/>
    <property type="project" value="UniProtKB-UniRule"/>
</dbReference>
<evidence type="ECO:0000256" key="18">
    <source>
        <dbReference type="ARBA" id="ARBA00023292"/>
    </source>
</evidence>
<feature type="domain" description="Cadherin" evidence="28">
    <location>
        <begin position="445"/>
        <end position="549"/>
    </location>
</feature>
<dbReference type="InterPro" id="IPR000203">
    <property type="entry name" value="GPS"/>
</dbReference>
<dbReference type="OrthoDB" id="6021149at2759"/>
<dbReference type="InterPro" id="IPR057244">
    <property type="entry name" value="GAIN_B"/>
</dbReference>
<keyword evidence="14 20" id="KW-1015">Disulfide bond</keyword>
<dbReference type="InterPro" id="IPR000152">
    <property type="entry name" value="EGF-type_Asp/Asn_hydroxyl_site"/>
</dbReference>
<dbReference type="PROSITE" id="PS00022">
    <property type="entry name" value="EGF_1"/>
    <property type="match status" value="3"/>
</dbReference>
<dbReference type="Gene3D" id="2.60.120.200">
    <property type="match status" value="2"/>
</dbReference>
<evidence type="ECO:0000259" key="25">
    <source>
        <dbReference type="PROSITE" id="PS50221"/>
    </source>
</evidence>
<organism evidence="29 30">
    <name type="scientific">Paramuricea clavata</name>
    <name type="common">Red gorgonian</name>
    <name type="synonym">Violescent sea-whip</name>
    <dbReference type="NCBI Taxonomy" id="317549"/>
    <lineage>
        <taxon>Eukaryota</taxon>
        <taxon>Metazoa</taxon>
        <taxon>Cnidaria</taxon>
        <taxon>Anthozoa</taxon>
        <taxon>Octocorallia</taxon>
        <taxon>Malacalcyonacea</taxon>
        <taxon>Plexauridae</taxon>
        <taxon>Paramuricea</taxon>
    </lineage>
</organism>
<dbReference type="SUPFAM" id="SSF49899">
    <property type="entry name" value="Concanavalin A-like lectins/glucanases"/>
    <property type="match status" value="2"/>
</dbReference>
<keyword evidence="5 20" id="KW-0245">EGF-like domain</keyword>
<evidence type="ECO:0000259" key="22">
    <source>
        <dbReference type="PROSITE" id="PS50025"/>
    </source>
</evidence>
<comment type="caution">
    <text evidence="20">Lacks conserved residue(s) required for the propagation of feature annotation.</text>
</comment>
<keyword evidence="17" id="KW-0807">Transducer</keyword>
<evidence type="ECO:0000256" key="5">
    <source>
        <dbReference type="ARBA" id="ARBA00022536"/>
    </source>
</evidence>
<evidence type="ECO:0000259" key="27">
    <source>
        <dbReference type="PROSITE" id="PS50261"/>
    </source>
</evidence>
<dbReference type="CDD" id="cd00055">
    <property type="entry name" value="EGF_Lam"/>
    <property type="match status" value="2"/>
</dbReference>
<evidence type="ECO:0000259" key="24">
    <source>
        <dbReference type="PROSITE" id="PS50027"/>
    </source>
</evidence>
<feature type="disulfide bond" evidence="21">
    <location>
        <begin position="1958"/>
        <end position="1970"/>
    </location>
</feature>
<feature type="domain" description="EGF-like" evidence="23">
    <location>
        <begin position="1346"/>
        <end position="1382"/>
    </location>
</feature>
<dbReference type="Gene3D" id="2.60.220.50">
    <property type="match status" value="1"/>
</dbReference>
<dbReference type="InterPro" id="IPR001881">
    <property type="entry name" value="EGF-like_Ca-bd_dom"/>
</dbReference>
<evidence type="ECO:0000256" key="15">
    <source>
        <dbReference type="ARBA" id="ARBA00023170"/>
    </source>
</evidence>
<feature type="domain" description="Cadherin" evidence="28">
    <location>
        <begin position="550"/>
        <end position="652"/>
    </location>
</feature>
<protein>
    <submittedName>
        <fullName evidence="29">Cadherin EGF LAG seven-pass G-type receptor 2-like</fullName>
    </submittedName>
</protein>
<feature type="domain" description="EGF-like" evidence="23">
    <location>
        <begin position="1622"/>
        <end position="1658"/>
    </location>
</feature>
<proteinExistence type="predicted"/>
<evidence type="ECO:0000256" key="13">
    <source>
        <dbReference type="ARBA" id="ARBA00023136"/>
    </source>
</evidence>
<dbReference type="FunFam" id="2.60.40.60:FF:000080">
    <property type="entry name" value="FAT atypical cadherin 1"/>
    <property type="match status" value="1"/>
</dbReference>
<dbReference type="FunFam" id="2.60.40.60:FF:000275">
    <property type="entry name" value="Si:dkey-30k22.7"/>
    <property type="match status" value="1"/>
</dbReference>
<evidence type="ECO:0000256" key="2">
    <source>
        <dbReference type="ARBA" id="ARBA00004651"/>
    </source>
</evidence>
<feature type="domain" description="Laminin G" evidence="22">
    <location>
        <begin position="1661"/>
        <end position="1818"/>
    </location>
</feature>
<dbReference type="InterPro" id="IPR039808">
    <property type="entry name" value="Cadherin"/>
</dbReference>
<dbReference type="FunFam" id="2.60.40.60:FF:000130">
    <property type="entry name" value="cadherin-23 isoform X1"/>
    <property type="match status" value="1"/>
</dbReference>
<dbReference type="GO" id="GO:0045296">
    <property type="term" value="F:cadherin binding"/>
    <property type="evidence" value="ECO:0007669"/>
    <property type="project" value="TreeGrafter"/>
</dbReference>
<dbReference type="GO" id="GO:0016342">
    <property type="term" value="C:catenin complex"/>
    <property type="evidence" value="ECO:0007669"/>
    <property type="project" value="TreeGrafter"/>
</dbReference>
<evidence type="ECO:0000256" key="3">
    <source>
        <dbReference type="ARBA" id="ARBA00022473"/>
    </source>
</evidence>
<evidence type="ECO:0000256" key="21">
    <source>
        <dbReference type="PROSITE-ProRule" id="PRU00460"/>
    </source>
</evidence>
<feature type="domain" description="Laminin G" evidence="22">
    <location>
        <begin position="1428"/>
        <end position="1619"/>
    </location>
</feature>
<keyword evidence="16" id="KW-0325">Glycoprotein</keyword>
<evidence type="ECO:0000259" key="26">
    <source>
        <dbReference type="PROSITE" id="PS50227"/>
    </source>
</evidence>
<accession>A0A7D9HXS1</accession>
<dbReference type="InterPro" id="IPR032471">
    <property type="entry name" value="AGRL2-4_GAIN_subdom_A"/>
</dbReference>
<dbReference type="SUPFAM" id="SSF49313">
    <property type="entry name" value="Cadherin-like"/>
    <property type="match status" value="9"/>
</dbReference>
<dbReference type="Gene3D" id="2.60.40.60">
    <property type="entry name" value="Cadherins"/>
    <property type="match status" value="9"/>
</dbReference>
<dbReference type="InterPro" id="IPR013320">
    <property type="entry name" value="ConA-like_dom_sf"/>
</dbReference>
<keyword evidence="18 21" id="KW-0424">Laminin EGF-like domain</keyword>
<feature type="disulfide bond" evidence="20">
    <location>
        <begin position="1648"/>
        <end position="1657"/>
    </location>
</feature>
<feature type="disulfide bond" evidence="20">
    <location>
        <begin position="1883"/>
        <end position="1892"/>
    </location>
</feature>
<feature type="disulfide bond" evidence="21">
    <location>
        <begin position="1991"/>
        <end position="2005"/>
    </location>
</feature>
<dbReference type="Pfam" id="PF00008">
    <property type="entry name" value="EGF"/>
    <property type="match status" value="1"/>
</dbReference>
<dbReference type="PANTHER" id="PTHR24027:SF438">
    <property type="entry name" value="CADHERIN 23"/>
    <property type="match status" value="1"/>
</dbReference>
<evidence type="ECO:0000256" key="9">
    <source>
        <dbReference type="ARBA" id="ARBA00022837"/>
    </source>
</evidence>
<evidence type="ECO:0000259" key="23">
    <source>
        <dbReference type="PROSITE" id="PS50026"/>
    </source>
</evidence>